<evidence type="ECO:0000313" key="4">
    <source>
        <dbReference type="Proteomes" id="UP000276260"/>
    </source>
</evidence>
<sequence length="437" mass="48867">MTIRTSHAAIKLLALCLLWAMPAKATELSLAQALQRTLEHNPGLQLYPYQQRVNDAAAISAGMRPNPELQVELADVLGTGDSRGLKSAELTLSLSQLIELGDKRQQRLELTQWQSELTERQYQLDKVDALAATMRSFLQLLHQQALLNWAEQKIAMEQQALDLAKQRAQAGIVKDADLSRLELKVLQSRMEHKGLSATKQLNLRLLASHWADQPDFDTVSGDLTLLPALPALADVLTQLQQAPELQWWLTQQRVLESQLQLAKALGQADLTLAAGIRRNQQTDDNAVVLQVSLPLQLENPQQGTLLATQAATEQTQLQQQQTMQQLQLQTERSYLQLTQLSEQIKDQQKAVLPLSQQVLEQIRAGYQQGLFDMTDLLAAQQEILLAKRHLIDLHYALHLQLLELERLTGLPMVVNAPQALLQKRSASSLGAQKELTQ</sequence>
<dbReference type="GO" id="GO:0015562">
    <property type="term" value="F:efflux transmembrane transporter activity"/>
    <property type="evidence" value="ECO:0007669"/>
    <property type="project" value="InterPro"/>
</dbReference>
<dbReference type="Pfam" id="PF02321">
    <property type="entry name" value="OEP"/>
    <property type="match status" value="2"/>
</dbReference>
<name>A0A3P3QLZ0_9GAMM</name>
<dbReference type="AlphaFoldDB" id="A0A3P3QLZ0"/>
<organism evidence="3 4">
    <name type="scientific">Rheinheimera mesophila</name>
    <dbReference type="NCBI Taxonomy" id="1547515"/>
    <lineage>
        <taxon>Bacteria</taxon>
        <taxon>Pseudomonadati</taxon>
        <taxon>Pseudomonadota</taxon>
        <taxon>Gammaproteobacteria</taxon>
        <taxon>Chromatiales</taxon>
        <taxon>Chromatiaceae</taxon>
        <taxon>Rheinheimera</taxon>
    </lineage>
</organism>
<dbReference type="SUPFAM" id="SSF56954">
    <property type="entry name" value="Outer membrane efflux proteins (OEP)"/>
    <property type="match status" value="1"/>
</dbReference>
<evidence type="ECO:0000256" key="2">
    <source>
        <dbReference type="SAM" id="SignalP"/>
    </source>
</evidence>
<dbReference type="Gene3D" id="1.20.1600.10">
    <property type="entry name" value="Outer membrane efflux proteins (OEP)"/>
    <property type="match status" value="1"/>
</dbReference>
<accession>A0A3P3QLZ0</accession>
<dbReference type="OrthoDB" id="9791261at2"/>
<feature type="chain" id="PRO_5018196911" evidence="2">
    <location>
        <begin position="26"/>
        <end position="437"/>
    </location>
</feature>
<feature type="signal peptide" evidence="2">
    <location>
        <begin position="1"/>
        <end position="25"/>
    </location>
</feature>
<dbReference type="PANTHER" id="PTHR30203">
    <property type="entry name" value="OUTER MEMBRANE CATION EFFLUX PROTEIN"/>
    <property type="match status" value="1"/>
</dbReference>
<evidence type="ECO:0000313" key="3">
    <source>
        <dbReference type="EMBL" id="RRJ21343.1"/>
    </source>
</evidence>
<dbReference type="InterPro" id="IPR010131">
    <property type="entry name" value="MdtP/NodT-like"/>
</dbReference>
<dbReference type="InterPro" id="IPR003423">
    <property type="entry name" value="OMP_efflux"/>
</dbReference>
<dbReference type="RefSeq" id="WP_052749439.1">
    <property type="nucleotide sequence ID" value="NZ_LAVS01000096.1"/>
</dbReference>
<reference evidence="3 4" key="1">
    <citation type="submission" date="2018-11" db="EMBL/GenBank/DDBJ databases">
        <title>Draft genome analysis of Rheinheimera mesophila isolated from an industrial waste site.</title>
        <authorList>
            <person name="Yu Q."/>
            <person name="Qi Y."/>
            <person name="Zhang H."/>
            <person name="Lu Y."/>
            <person name="Pu J."/>
        </authorList>
    </citation>
    <scope>NUCLEOTIDE SEQUENCE [LARGE SCALE GENOMIC DNA]</scope>
    <source>
        <strain evidence="3 4">IITR13</strain>
    </source>
</reference>
<comment type="similarity">
    <text evidence="1">Belongs to the outer membrane factor (OMF) (TC 1.B.17) family.</text>
</comment>
<dbReference type="PANTHER" id="PTHR30203:SF24">
    <property type="entry name" value="BLR4935 PROTEIN"/>
    <property type="match status" value="1"/>
</dbReference>
<evidence type="ECO:0000256" key="1">
    <source>
        <dbReference type="ARBA" id="ARBA00007613"/>
    </source>
</evidence>
<keyword evidence="2" id="KW-0732">Signal</keyword>
<gene>
    <name evidence="3" type="ORF">EIK76_10730</name>
</gene>
<proteinExistence type="inferred from homology"/>
<dbReference type="Proteomes" id="UP000276260">
    <property type="component" value="Unassembled WGS sequence"/>
</dbReference>
<keyword evidence="4" id="KW-1185">Reference proteome</keyword>
<dbReference type="EMBL" id="RRCF01000002">
    <property type="protein sequence ID" value="RRJ21343.1"/>
    <property type="molecule type" value="Genomic_DNA"/>
</dbReference>
<comment type="caution">
    <text evidence="3">The sequence shown here is derived from an EMBL/GenBank/DDBJ whole genome shotgun (WGS) entry which is preliminary data.</text>
</comment>
<protein>
    <submittedName>
        <fullName evidence="3">TolC family protein</fullName>
    </submittedName>
</protein>